<dbReference type="InterPro" id="IPR016181">
    <property type="entry name" value="Acyl_CoA_acyltransferase"/>
</dbReference>
<evidence type="ECO:0000256" key="1">
    <source>
        <dbReference type="ARBA" id="ARBA00008694"/>
    </source>
</evidence>
<dbReference type="Pfam" id="PF00583">
    <property type="entry name" value="Acetyltransf_1"/>
    <property type="match status" value="1"/>
</dbReference>
<dbReference type="PROSITE" id="PS51186">
    <property type="entry name" value="GNAT"/>
    <property type="match status" value="1"/>
</dbReference>
<evidence type="ECO:0000256" key="2">
    <source>
        <dbReference type="ARBA" id="ARBA00022679"/>
    </source>
</evidence>
<protein>
    <submittedName>
        <fullName evidence="5">GNAT family N-acetyltransferase</fullName>
    </submittedName>
</protein>
<organism evidence="5 6">
    <name type="scientific">Roseomonas acroporae</name>
    <dbReference type="NCBI Taxonomy" id="2937791"/>
    <lineage>
        <taxon>Bacteria</taxon>
        <taxon>Pseudomonadati</taxon>
        <taxon>Pseudomonadota</taxon>
        <taxon>Alphaproteobacteria</taxon>
        <taxon>Acetobacterales</taxon>
        <taxon>Roseomonadaceae</taxon>
        <taxon>Roseomonas</taxon>
    </lineage>
</organism>
<dbReference type="InterPro" id="IPR051016">
    <property type="entry name" value="Diverse_Substrate_AcTransf"/>
</dbReference>
<dbReference type="PANTHER" id="PTHR10545">
    <property type="entry name" value="DIAMINE N-ACETYLTRANSFERASE"/>
    <property type="match status" value="1"/>
</dbReference>
<evidence type="ECO:0000313" key="6">
    <source>
        <dbReference type="Proteomes" id="UP001139516"/>
    </source>
</evidence>
<dbReference type="InterPro" id="IPR000182">
    <property type="entry name" value="GNAT_dom"/>
</dbReference>
<reference evidence="5" key="1">
    <citation type="submission" date="2022-04" db="EMBL/GenBank/DDBJ databases">
        <title>Roseomonas acroporae sp. nov., isolated from coral Acropora digitifera.</title>
        <authorList>
            <person name="Sun H."/>
        </authorList>
    </citation>
    <scope>NUCLEOTIDE SEQUENCE</scope>
    <source>
        <strain evidence="5">NAR14</strain>
    </source>
</reference>
<evidence type="ECO:0000313" key="5">
    <source>
        <dbReference type="EMBL" id="MCK8783551.1"/>
    </source>
</evidence>
<gene>
    <name evidence="5" type="ORF">M0638_04040</name>
</gene>
<sequence length="166" mass="18182">MTEGAATFTLRDAAPADAPVLLALVRELAVFERLAHRCVSDEKALAAALERNLLRAIIAERRDDAGPVPIGMAIWHETFSTFSGRHGFWLEDLFVLPDQRRLGVGRALFAELARRVKAEGGTGLGWRVLRWNEPGLRFYRACGGAPNAEWQEMTLTGAALEKLAGG</sequence>
<dbReference type="PANTHER" id="PTHR10545:SF29">
    <property type="entry name" value="GH14572P-RELATED"/>
    <property type="match status" value="1"/>
</dbReference>
<proteinExistence type="inferred from homology"/>
<keyword evidence="6" id="KW-1185">Reference proteome</keyword>
<comment type="similarity">
    <text evidence="1">Belongs to the acetyltransferase family.</text>
</comment>
<evidence type="ECO:0000259" key="4">
    <source>
        <dbReference type="PROSITE" id="PS51186"/>
    </source>
</evidence>
<dbReference type="FunFam" id="3.40.630.30:FF:000064">
    <property type="entry name" value="GNAT family acetyltransferase"/>
    <property type="match status" value="1"/>
</dbReference>
<dbReference type="Proteomes" id="UP001139516">
    <property type="component" value="Unassembled WGS sequence"/>
</dbReference>
<evidence type="ECO:0000256" key="3">
    <source>
        <dbReference type="ARBA" id="ARBA00023315"/>
    </source>
</evidence>
<dbReference type="GO" id="GO:0008080">
    <property type="term" value="F:N-acetyltransferase activity"/>
    <property type="evidence" value="ECO:0007669"/>
    <property type="project" value="TreeGrafter"/>
</dbReference>
<name>A0A9X2BTV7_9PROT</name>
<dbReference type="Gene3D" id="3.40.630.30">
    <property type="match status" value="1"/>
</dbReference>
<feature type="domain" description="N-acetyltransferase" evidence="4">
    <location>
        <begin position="8"/>
        <end position="165"/>
    </location>
</feature>
<keyword evidence="3" id="KW-0012">Acyltransferase</keyword>
<comment type="caution">
    <text evidence="5">The sequence shown here is derived from an EMBL/GenBank/DDBJ whole genome shotgun (WGS) entry which is preliminary data.</text>
</comment>
<dbReference type="EMBL" id="JALPRX010000014">
    <property type="protein sequence ID" value="MCK8783551.1"/>
    <property type="molecule type" value="Genomic_DNA"/>
</dbReference>
<dbReference type="AlphaFoldDB" id="A0A9X2BTV7"/>
<dbReference type="CDD" id="cd04301">
    <property type="entry name" value="NAT_SF"/>
    <property type="match status" value="1"/>
</dbReference>
<dbReference type="RefSeq" id="WP_248665676.1">
    <property type="nucleotide sequence ID" value="NZ_JALPRX010000014.1"/>
</dbReference>
<dbReference type="SUPFAM" id="SSF55729">
    <property type="entry name" value="Acyl-CoA N-acyltransferases (Nat)"/>
    <property type="match status" value="1"/>
</dbReference>
<keyword evidence="2" id="KW-0808">Transferase</keyword>
<accession>A0A9X2BTV7</accession>